<sequence length="472" mass="52402">GEHPDAPSENDQYYDDGEIIRGLFSWHGYHSDASFDNIGGPNAPGEGHLGAAQFVGVVTLHADTSPSDNSDDINQPSTTWFITSDDPTTSGNDQYNETKSTNEYTNYMTVGHPEQSQAEIVGNGNANQFNDPRTGSNPGGTSQGIGFGPYTLAPGESIRIVLAEGAAGLSREMCYKIGQNWKNNIHTNDMPPTSFLNTWMLDHYSRGSNKNEYKNAWVFTGADSIIKTFKKARANFDLMESGQALPMPPRPPAIFNVTSGGDRIIIDWSNEAESEPGFAGYRLYRLKFKPDTTLFTYDIGQGQIIDLDESIASIWTLDPGMDSYEDLTPIRGYDYYYYLETFDNGSNDNIVLNSSKFFTLTNKAGFLKRPAGDKFEDIRVVPNPFHISARDLQYGVSAPDRLMFLDIPGECTIRIFTERGDLVDTIEHIDGSGDEAWNSITSYRQIIVSGLYIAHFDMGQEGSTIRKFTVIR</sequence>
<evidence type="ECO:0000256" key="1">
    <source>
        <dbReference type="SAM" id="MobiDB-lite"/>
    </source>
</evidence>
<dbReference type="AlphaFoldDB" id="A0A382FVQ2"/>
<dbReference type="EMBL" id="UINC01051955">
    <property type="protein sequence ID" value="SVB66709.1"/>
    <property type="molecule type" value="Genomic_DNA"/>
</dbReference>
<name>A0A382FVQ2_9ZZZZ</name>
<evidence type="ECO:0008006" key="3">
    <source>
        <dbReference type="Google" id="ProtNLM"/>
    </source>
</evidence>
<feature type="region of interest" description="Disordered" evidence="1">
    <location>
        <begin position="62"/>
        <end position="96"/>
    </location>
</feature>
<proteinExistence type="predicted"/>
<protein>
    <recommendedName>
        <fullName evidence="3">Fibronectin type-III domain-containing protein</fullName>
    </recommendedName>
</protein>
<organism evidence="2">
    <name type="scientific">marine metagenome</name>
    <dbReference type="NCBI Taxonomy" id="408172"/>
    <lineage>
        <taxon>unclassified sequences</taxon>
        <taxon>metagenomes</taxon>
        <taxon>ecological metagenomes</taxon>
    </lineage>
</organism>
<accession>A0A382FVQ2</accession>
<gene>
    <name evidence="2" type="ORF">METZ01_LOCUS219563</name>
</gene>
<evidence type="ECO:0000313" key="2">
    <source>
        <dbReference type="EMBL" id="SVB66709.1"/>
    </source>
</evidence>
<feature type="non-terminal residue" evidence="2">
    <location>
        <position position="1"/>
    </location>
</feature>
<reference evidence="2" key="1">
    <citation type="submission" date="2018-05" db="EMBL/GenBank/DDBJ databases">
        <authorList>
            <person name="Lanie J.A."/>
            <person name="Ng W.-L."/>
            <person name="Kazmierczak K.M."/>
            <person name="Andrzejewski T.M."/>
            <person name="Davidsen T.M."/>
            <person name="Wayne K.J."/>
            <person name="Tettelin H."/>
            <person name="Glass J.I."/>
            <person name="Rusch D."/>
            <person name="Podicherti R."/>
            <person name="Tsui H.-C.T."/>
            <person name="Winkler M.E."/>
        </authorList>
    </citation>
    <scope>NUCLEOTIDE SEQUENCE</scope>
</reference>